<dbReference type="Proteomes" id="UP000789845">
    <property type="component" value="Unassembled WGS sequence"/>
</dbReference>
<dbReference type="GO" id="GO:0006892">
    <property type="term" value="P:post-Golgi vesicle-mediated transport"/>
    <property type="evidence" value="ECO:0007669"/>
    <property type="project" value="TreeGrafter"/>
</dbReference>
<evidence type="ECO:0000256" key="1">
    <source>
        <dbReference type="SAM" id="SignalP"/>
    </source>
</evidence>
<evidence type="ECO:0000313" key="3">
    <source>
        <dbReference type="Proteomes" id="UP000789845"/>
    </source>
</evidence>
<dbReference type="Pfam" id="PF02012">
    <property type="entry name" value="BNR"/>
    <property type="match status" value="1"/>
</dbReference>
<protein>
    <recommendedName>
        <fullName evidence="4">Sortilin N-terminal domain-containing protein</fullName>
    </recommendedName>
</protein>
<reference evidence="2" key="1">
    <citation type="submission" date="2021-10" db="EMBL/GenBank/DDBJ databases">
        <authorList>
            <person name="Criscuolo A."/>
        </authorList>
    </citation>
    <scope>NUCLEOTIDE SEQUENCE</scope>
    <source>
        <strain evidence="2">CIP111885</strain>
    </source>
</reference>
<dbReference type="InterPro" id="IPR054817">
    <property type="entry name" value="Glycosyl_F510_1955-like"/>
</dbReference>
<dbReference type="PANTHER" id="PTHR12106">
    <property type="entry name" value="SORTILIN RELATED"/>
    <property type="match status" value="1"/>
</dbReference>
<dbReference type="PANTHER" id="PTHR12106:SF27">
    <property type="entry name" value="SORTILIN-RELATED RECEPTOR"/>
    <property type="match status" value="1"/>
</dbReference>
<feature type="signal peptide" evidence="1">
    <location>
        <begin position="1"/>
        <end position="20"/>
    </location>
</feature>
<dbReference type="GO" id="GO:0016020">
    <property type="term" value="C:membrane"/>
    <property type="evidence" value="ECO:0007669"/>
    <property type="project" value="TreeGrafter"/>
</dbReference>
<dbReference type="PROSITE" id="PS51257">
    <property type="entry name" value="PROKAR_LIPOPROTEIN"/>
    <property type="match status" value="1"/>
</dbReference>
<organism evidence="2 3">
    <name type="scientific">Pseudoneobacillus rhizosphaerae</name>
    <dbReference type="NCBI Taxonomy" id="2880968"/>
    <lineage>
        <taxon>Bacteria</taxon>
        <taxon>Bacillati</taxon>
        <taxon>Bacillota</taxon>
        <taxon>Bacilli</taxon>
        <taxon>Bacillales</taxon>
        <taxon>Bacillaceae</taxon>
        <taxon>Pseudoneobacillus</taxon>
    </lineage>
</organism>
<name>A0A9C7GEI6_9BACI</name>
<dbReference type="InterPro" id="IPR002860">
    <property type="entry name" value="BNR_rpt"/>
</dbReference>
<feature type="chain" id="PRO_5038414954" description="Sortilin N-terminal domain-containing protein" evidence="1">
    <location>
        <begin position="21"/>
        <end position="310"/>
    </location>
</feature>
<dbReference type="AlphaFoldDB" id="A0A9C7GEI6"/>
<comment type="caution">
    <text evidence="2">The sequence shown here is derived from an EMBL/GenBank/DDBJ whole genome shotgun (WGS) entry which is preliminary data.</text>
</comment>
<gene>
    <name evidence="2" type="ORF">NEOCIP111885_04476</name>
</gene>
<evidence type="ECO:0000313" key="2">
    <source>
        <dbReference type="EMBL" id="CAG9610700.1"/>
    </source>
</evidence>
<dbReference type="SUPFAM" id="SSF110296">
    <property type="entry name" value="Oligoxyloglucan reducing end-specific cellobiohydrolase"/>
    <property type="match status" value="1"/>
</dbReference>
<evidence type="ECO:0008006" key="4">
    <source>
        <dbReference type="Google" id="ProtNLM"/>
    </source>
</evidence>
<dbReference type="NCBIfam" id="NF045728">
    <property type="entry name" value="glycosyl_F510_1955"/>
    <property type="match status" value="1"/>
</dbReference>
<dbReference type="EMBL" id="CAKJTG010000048">
    <property type="protein sequence ID" value="CAG9610700.1"/>
    <property type="molecule type" value="Genomic_DNA"/>
</dbReference>
<dbReference type="CDD" id="cd15482">
    <property type="entry name" value="Sialidase_non-viral"/>
    <property type="match status" value="1"/>
</dbReference>
<keyword evidence="1" id="KW-0732">Signal</keyword>
<dbReference type="RefSeq" id="WP_230499062.1">
    <property type="nucleotide sequence ID" value="NZ_CAKJTG010000048.1"/>
</dbReference>
<sequence>MKKLTIVSVLSLGVILSACSGNGGEETLSSVKSGKKIEDIHGMAISDDSTTYVATHEGLFSTQDIGDTWNKVGTFEADLMGFHLKSDGTMITSGHPGAKTDLPNPMGFLTSKDKGYNWEAVEFVGKIDFHLFTSSQANPDIIYGINQMGTGKYGAGLYTSTDGGKKWEKIEPTGMPEDLHQVYSLMVMPHDDSKLLAGTENGVLISEDGGKSFSPYDNSRLITAMNVMPNGTDIIGYSISNDGAGVMISKDHGQTWSNMGLDLGEDAASVISVNPKNANHIAVTTFGTSMHVSEDGGQTWEQIITSGTLK</sequence>
<dbReference type="InterPro" id="IPR050310">
    <property type="entry name" value="VPS10-sortilin"/>
</dbReference>
<dbReference type="InterPro" id="IPR015943">
    <property type="entry name" value="WD40/YVTN_repeat-like_dom_sf"/>
</dbReference>
<keyword evidence="3" id="KW-1185">Reference proteome</keyword>
<proteinExistence type="predicted"/>
<accession>A0A9C7GEI6</accession>
<dbReference type="Gene3D" id="2.130.10.10">
    <property type="entry name" value="YVTN repeat-like/Quinoprotein amine dehydrogenase"/>
    <property type="match status" value="1"/>
</dbReference>